<dbReference type="Proteomes" id="UP001164042">
    <property type="component" value="Chromosome"/>
</dbReference>
<accession>A0AA46YT83</accession>
<dbReference type="RefSeq" id="WP_264308241.1">
    <property type="nucleotide sequence ID" value="NZ_CP109635.1"/>
</dbReference>
<evidence type="ECO:0000313" key="2">
    <source>
        <dbReference type="Proteomes" id="UP001164042"/>
    </source>
</evidence>
<dbReference type="InterPro" id="IPR046897">
    <property type="entry name" value="ABC-3C_MC6"/>
</dbReference>
<dbReference type="Pfam" id="PF20293">
    <property type="entry name" value="MC6"/>
    <property type="match status" value="1"/>
</dbReference>
<organism evidence="1 2">
    <name type="scientific">Lactococcus garvieae</name>
    <dbReference type="NCBI Taxonomy" id="1363"/>
    <lineage>
        <taxon>Bacteria</taxon>
        <taxon>Bacillati</taxon>
        <taxon>Bacillota</taxon>
        <taxon>Bacilli</taxon>
        <taxon>Lactobacillales</taxon>
        <taxon>Streptococcaceae</taxon>
        <taxon>Lactococcus</taxon>
    </lineage>
</organism>
<sequence length="78" mass="9139">MIIDRDSRPVDTVYYTSAYILNLVSKKSYQVEKLYEELKRNCNSELDYTIFILALDFLFLLEKVDFSLEGDLICLSNS</sequence>
<gene>
    <name evidence="1" type="ORF">OF801_00200</name>
</gene>
<name>A0AA46YT83_9LACT</name>
<reference evidence="1" key="1">
    <citation type="submission" date="2022-10" db="EMBL/GenBank/DDBJ databases">
        <title>Genome assembly of Lactococcus garvieae isolates from cricket gut.</title>
        <authorList>
            <person name="Luecke A.R."/>
            <person name="Brown A.M.V."/>
            <person name="Wakeman C.A."/>
        </authorList>
    </citation>
    <scope>NUCLEOTIDE SEQUENCE</scope>
    <source>
        <strain evidence="1">Alexii-11_2</strain>
    </source>
</reference>
<dbReference type="EMBL" id="CP109635">
    <property type="protein sequence ID" value="UYT10394.1"/>
    <property type="molecule type" value="Genomic_DNA"/>
</dbReference>
<dbReference type="AlphaFoldDB" id="A0AA46YT83"/>
<evidence type="ECO:0000313" key="1">
    <source>
        <dbReference type="EMBL" id="UYT10394.1"/>
    </source>
</evidence>
<protein>
    <submittedName>
        <fullName evidence="1">Uncharacterized protein</fullName>
    </submittedName>
</protein>
<proteinExistence type="predicted"/>